<gene>
    <name evidence="1" type="ORF">B5P45_23510</name>
</gene>
<protein>
    <recommendedName>
        <fullName evidence="3">RNA-binding protein</fullName>
    </recommendedName>
</protein>
<dbReference type="EMBL" id="MZMT01000053">
    <property type="protein sequence ID" value="PIO42023.1"/>
    <property type="molecule type" value="Genomic_DNA"/>
</dbReference>
<dbReference type="InterPro" id="IPR010593">
    <property type="entry name" value="DUF1159"/>
</dbReference>
<dbReference type="KEGG" id="pht:BLM14_13050"/>
<evidence type="ECO:0008006" key="3">
    <source>
        <dbReference type="Google" id="ProtNLM"/>
    </source>
</evidence>
<organism evidence="1 2">
    <name type="scientific">Phyllobacterium zundukense</name>
    <dbReference type="NCBI Taxonomy" id="1867719"/>
    <lineage>
        <taxon>Bacteria</taxon>
        <taxon>Pseudomonadati</taxon>
        <taxon>Pseudomonadota</taxon>
        <taxon>Alphaproteobacteria</taxon>
        <taxon>Hyphomicrobiales</taxon>
        <taxon>Phyllobacteriaceae</taxon>
        <taxon>Phyllobacterium</taxon>
    </lineage>
</organism>
<dbReference type="OrthoDB" id="7160947at2"/>
<keyword evidence="2" id="KW-1185">Reference proteome</keyword>
<comment type="caution">
    <text evidence="1">The sequence shown here is derived from an EMBL/GenBank/DDBJ whole genome shotgun (WGS) entry which is preliminary data.</text>
</comment>
<accession>A0A2N9VRA5</accession>
<proteinExistence type="predicted"/>
<dbReference type="AlphaFoldDB" id="A0A2N9VRA5"/>
<name>A0A2N9VRA5_9HYPH</name>
<dbReference type="Proteomes" id="UP000232163">
    <property type="component" value="Unassembled WGS sequence"/>
</dbReference>
<evidence type="ECO:0000313" key="1">
    <source>
        <dbReference type="EMBL" id="PIO42023.1"/>
    </source>
</evidence>
<reference evidence="1 2" key="1">
    <citation type="journal article" date="2017" name="Int J Environ Stud">
        <title>Does the Miocene-Pliocene relict legume Oxytropis triphylla form nitrogen-fixing nodules with a combination of bacterial strains?</title>
        <authorList>
            <person name="Safronova V."/>
            <person name="Belimov A."/>
            <person name="Sazanova A."/>
            <person name="Kuznetsova I."/>
            <person name="Popova J."/>
            <person name="Andronov E."/>
            <person name="Verkhozina A."/>
            <person name="Tikhonovich I."/>
        </authorList>
    </citation>
    <scope>NUCLEOTIDE SEQUENCE [LARGE SCALE GENOMIC DNA]</scope>
    <source>
        <strain evidence="1 2">Tri-38</strain>
    </source>
</reference>
<dbReference type="Pfam" id="PF05258">
    <property type="entry name" value="DciA"/>
    <property type="match status" value="1"/>
</dbReference>
<sequence>MNDDRSKKGFRPLADPAAGILDPVLRKRAGITIELVQAWEEVVGSALGEQSRPLKLLWPRRAHEDDPFQPATLVIACQGFTAMRIQHETGEIISRVNSFLGFAAVGRIRIEQKPVSQPVAKRRTLPPVDAATAAKISRSVEPIEDESLREALQRLGQSIHAEKIKR</sequence>
<dbReference type="InterPro" id="IPR007922">
    <property type="entry name" value="DciA-like"/>
</dbReference>
<dbReference type="RefSeq" id="WP_099999781.1">
    <property type="nucleotide sequence ID" value="NZ_CP017940.1"/>
</dbReference>
<evidence type="ECO:0000313" key="2">
    <source>
        <dbReference type="Proteomes" id="UP000232163"/>
    </source>
</evidence>
<dbReference type="PIRSF" id="PIRSF032064">
    <property type="entry name" value="UCP032064"/>
    <property type="match status" value="1"/>
</dbReference>